<feature type="region of interest" description="Disordered" evidence="1">
    <location>
        <begin position="418"/>
        <end position="439"/>
    </location>
</feature>
<evidence type="ECO:0000313" key="2">
    <source>
        <dbReference type="EMBL" id="RZU98779.1"/>
    </source>
</evidence>
<dbReference type="AlphaFoldDB" id="A0A4Q8D0E2"/>
<evidence type="ECO:0000313" key="3">
    <source>
        <dbReference type="Proteomes" id="UP000292298"/>
    </source>
</evidence>
<comment type="caution">
    <text evidence="2">The sequence shown here is derived from an EMBL/GenBank/DDBJ whole genome shotgun (WGS) entry which is preliminary data.</text>
</comment>
<protein>
    <recommendedName>
        <fullName evidence="4">Terminase</fullName>
    </recommendedName>
</protein>
<name>A0A4Q8D0E2_9GAMM</name>
<dbReference type="EMBL" id="SHLI01000001">
    <property type="protein sequence ID" value="RZU98779.1"/>
    <property type="molecule type" value="Genomic_DNA"/>
</dbReference>
<dbReference type="InterPro" id="IPR027417">
    <property type="entry name" value="P-loop_NTPase"/>
</dbReference>
<sequence length="460" mass="50409">MTVDIRQVMTDPALFGGQFGGDSWAAWRALLAGFYGLPLDDAEAEHWFALTGRTAPTQPHAELWQVVGRRGGKSQCAALLAVYEAAFRDHRDKLAPGEVATVRCMAADRAQARSVMRYVVGLLESNPMLAAMIDRQDKESVELTNRSVIEVGTASYRTARGFSYAAIICDEIAFYRSEDSANPDFEIINAVRPGLATLGGPLLALSSPYARRGELWDNYRQHYAQDGDEVLVAQASSRYLNPNLPQRIIDKAYERDASSAAAEYGAQFRSDIESFIQREVLDAATRSGPLEIPYMRGRTYQAFIDPAGGGGDEFSVSIGHRDNGVLVVDCIRARKGTPAEIVEEYAALLKSYGVRKATSDRYAGSWPSDEFNRHGIKVEPSAKPKSDLYRDCLAALNSGQVELPPDDRLTLQFQSLERRTSRGGRDSIDHPPNGHDDRANAVAGLVATSTRPVVSVADML</sequence>
<accession>A0A4Q8D0E2</accession>
<dbReference type="Proteomes" id="UP000292298">
    <property type="component" value="Unassembled WGS sequence"/>
</dbReference>
<organism evidence="2 3">
    <name type="scientific">Spiribacter vilamensis</name>
    <dbReference type="NCBI Taxonomy" id="531306"/>
    <lineage>
        <taxon>Bacteria</taxon>
        <taxon>Pseudomonadati</taxon>
        <taxon>Pseudomonadota</taxon>
        <taxon>Gammaproteobacteria</taxon>
        <taxon>Chromatiales</taxon>
        <taxon>Ectothiorhodospiraceae</taxon>
        <taxon>Spiribacter</taxon>
    </lineage>
</organism>
<dbReference type="Gene3D" id="3.40.50.300">
    <property type="entry name" value="P-loop containing nucleotide triphosphate hydrolases"/>
    <property type="match status" value="1"/>
</dbReference>
<gene>
    <name evidence="2" type="ORF">EV698_1041</name>
</gene>
<keyword evidence="3" id="KW-1185">Reference proteome</keyword>
<dbReference type="Gene3D" id="3.30.420.240">
    <property type="match status" value="1"/>
</dbReference>
<dbReference type="OrthoDB" id="280696at2"/>
<evidence type="ECO:0000256" key="1">
    <source>
        <dbReference type="SAM" id="MobiDB-lite"/>
    </source>
</evidence>
<proteinExistence type="predicted"/>
<evidence type="ECO:0008006" key="4">
    <source>
        <dbReference type="Google" id="ProtNLM"/>
    </source>
</evidence>
<dbReference type="RefSeq" id="WP_130503064.1">
    <property type="nucleotide sequence ID" value="NZ_SHLI01000001.1"/>
</dbReference>
<reference evidence="2 3" key="1">
    <citation type="submission" date="2019-02" db="EMBL/GenBank/DDBJ databases">
        <title>Genomic Encyclopedia of Type Strains, Phase IV (KMG-IV): sequencing the most valuable type-strain genomes for metagenomic binning, comparative biology and taxonomic classification.</title>
        <authorList>
            <person name="Goeker M."/>
        </authorList>
    </citation>
    <scope>NUCLEOTIDE SEQUENCE [LARGE SCALE GENOMIC DNA]</scope>
    <source>
        <strain evidence="2 3">DSM 21056</strain>
    </source>
</reference>